<name>A0A195AYS5_9HYME</name>
<evidence type="ECO:0000313" key="3">
    <source>
        <dbReference type="Proteomes" id="UP000078540"/>
    </source>
</evidence>
<accession>A0A195AYS5</accession>
<proteinExistence type="predicted"/>
<feature type="compositionally biased region" description="Low complexity" evidence="1">
    <location>
        <begin position="55"/>
        <end position="66"/>
    </location>
</feature>
<gene>
    <name evidence="2" type="ORF">ALC53_12409</name>
</gene>
<evidence type="ECO:0000256" key="1">
    <source>
        <dbReference type="SAM" id="MobiDB-lite"/>
    </source>
</evidence>
<dbReference type="Proteomes" id="UP000078540">
    <property type="component" value="Unassembled WGS sequence"/>
</dbReference>
<feature type="compositionally biased region" description="Basic and acidic residues" evidence="1">
    <location>
        <begin position="33"/>
        <end position="52"/>
    </location>
</feature>
<feature type="region of interest" description="Disordered" evidence="1">
    <location>
        <begin position="1"/>
        <end position="105"/>
    </location>
</feature>
<protein>
    <submittedName>
        <fullName evidence="2">Uncharacterized protein</fullName>
    </submittedName>
</protein>
<keyword evidence="3" id="KW-1185">Reference proteome</keyword>
<reference evidence="2 3" key="1">
    <citation type="submission" date="2015-09" db="EMBL/GenBank/DDBJ databases">
        <title>Atta colombica WGS genome.</title>
        <authorList>
            <person name="Nygaard S."/>
            <person name="Hu H."/>
            <person name="Boomsma J."/>
            <person name="Zhang G."/>
        </authorList>
    </citation>
    <scope>NUCLEOTIDE SEQUENCE [LARGE SCALE GENOMIC DNA]</scope>
    <source>
        <strain evidence="2">Treedump-2</strain>
        <tissue evidence="2">Whole body</tissue>
    </source>
</reference>
<sequence length="105" mass="11911">MSTLAGRCLETISQSREKETNLERTTAVSVEGTEERSRRRMEEGGGERERVTDTSSSRVESFYRSSAQPTWGPRRSTKKDNDYDDDEWQCNNVPITVPSCLTDGD</sequence>
<organism evidence="2 3">
    <name type="scientific">Atta colombica</name>
    <dbReference type="NCBI Taxonomy" id="520822"/>
    <lineage>
        <taxon>Eukaryota</taxon>
        <taxon>Metazoa</taxon>
        <taxon>Ecdysozoa</taxon>
        <taxon>Arthropoda</taxon>
        <taxon>Hexapoda</taxon>
        <taxon>Insecta</taxon>
        <taxon>Pterygota</taxon>
        <taxon>Neoptera</taxon>
        <taxon>Endopterygota</taxon>
        <taxon>Hymenoptera</taxon>
        <taxon>Apocrita</taxon>
        <taxon>Aculeata</taxon>
        <taxon>Formicoidea</taxon>
        <taxon>Formicidae</taxon>
        <taxon>Myrmicinae</taxon>
        <taxon>Atta</taxon>
    </lineage>
</organism>
<dbReference type="EMBL" id="KQ976703">
    <property type="protein sequence ID" value="KYM77114.1"/>
    <property type="molecule type" value="Genomic_DNA"/>
</dbReference>
<evidence type="ECO:0000313" key="2">
    <source>
        <dbReference type="EMBL" id="KYM77114.1"/>
    </source>
</evidence>
<dbReference type="AlphaFoldDB" id="A0A195AYS5"/>